<name>A0A1Y2J0H8_TRAC3</name>
<organism evidence="1 2">
    <name type="scientific">Trametes coccinea (strain BRFM310)</name>
    <name type="common">Pycnoporus coccineus</name>
    <dbReference type="NCBI Taxonomy" id="1353009"/>
    <lineage>
        <taxon>Eukaryota</taxon>
        <taxon>Fungi</taxon>
        <taxon>Dikarya</taxon>
        <taxon>Basidiomycota</taxon>
        <taxon>Agaricomycotina</taxon>
        <taxon>Agaricomycetes</taxon>
        <taxon>Polyporales</taxon>
        <taxon>Polyporaceae</taxon>
        <taxon>Trametes</taxon>
    </lineage>
</organism>
<proteinExistence type="predicted"/>
<dbReference type="Proteomes" id="UP000193067">
    <property type="component" value="Unassembled WGS sequence"/>
</dbReference>
<keyword evidence="2" id="KW-1185">Reference proteome</keyword>
<dbReference type="AlphaFoldDB" id="A0A1Y2J0H8"/>
<evidence type="ECO:0000313" key="1">
    <source>
        <dbReference type="EMBL" id="OSD06915.1"/>
    </source>
</evidence>
<protein>
    <submittedName>
        <fullName evidence="1">Uncharacterized protein</fullName>
    </submittedName>
</protein>
<accession>A0A1Y2J0H8</accession>
<evidence type="ECO:0000313" key="2">
    <source>
        <dbReference type="Proteomes" id="UP000193067"/>
    </source>
</evidence>
<reference evidence="1 2" key="1">
    <citation type="journal article" date="2015" name="Biotechnol. Biofuels">
        <title>Enhanced degradation of softwood versus hardwood by the white-rot fungus Pycnoporus coccineus.</title>
        <authorList>
            <person name="Couturier M."/>
            <person name="Navarro D."/>
            <person name="Chevret D."/>
            <person name="Henrissat B."/>
            <person name="Piumi F."/>
            <person name="Ruiz-Duenas F.J."/>
            <person name="Martinez A.T."/>
            <person name="Grigoriev I.V."/>
            <person name="Riley R."/>
            <person name="Lipzen A."/>
            <person name="Berrin J.G."/>
            <person name="Master E.R."/>
            <person name="Rosso M.N."/>
        </authorList>
    </citation>
    <scope>NUCLEOTIDE SEQUENCE [LARGE SCALE GENOMIC DNA]</scope>
    <source>
        <strain evidence="1 2">BRFM310</strain>
    </source>
</reference>
<gene>
    <name evidence="1" type="ORF">PYCCODRAFT_779329</name>
</gene>
<dbReference type="EMBL" id="KZ084089">
    <property type="protein sequence ID" value="OSD06915.1"/>
    <property type="molecule type" value="Genomic_DNA"/>
</dbReference>
<sequence length="135" mass="14453">MLSISLAVSVARTCPLTRTTLTRLLFSYGTWAVRGVIQSLFFALLSILGDLPADEYSTVDGHAHRATALATTTLRSPYTAADAHVLPDILEGSLDTSLSADEKSLSVLCHVPDLVNFTGGTKVFRGVQGARIRSF</sequence>